<evidence type="ECO:0000256" key="6">
    <source>
        <dbReference type="ARBA" id="ARBA00031445"/>
    </source>
</evidence>
<dbReference type="Gene3D" id="3.40.50.2000">
    <property type="entry name" value="Glycogen Phosphorylase B"/>
    <property type="match status" value="1"/>
</dbReference>
<feature type="domain" description="3-deoxy-D-manno-octulosonic-acid transferase N-terminal" evidence="9">
    <location>
        <begin position="38"/>
        <end position="212"/>
    </location>
</feature>
<name>A0ABS9Z4L5_9HYPH</name>
<comment type="function">
    <text evidence="1 8">Involved in lipopolysaccharide (LPS) biosynthesis. Catalyzes the transfer of 3-deoxy-D-manno-octulosonate (Kdo) residue(s) from CMP-Kdo to lipid IV(A), the tetraacyldisaccharide-1,4'-bisphosphate precursor of lipid A.</text>
</comment>
<dbReference type="EMBL" id="JAIVFP010000001">
    <property type="protein sequence ID" value="MCI4682578.1"/>
    <property type="molecule type" value="Genomic_DNA"/>
</dbReference>
<evidence type="ECO:0000256" key="2">
    <source>
        <dbReference type="ARBA" id="ARBA00004713"/>
    </source>
</evidence>
<dbReference type="InterPro" id="IPR007507">
    <property type="entry name" value="Glycos_transf_N"/>
</dbReference>
<comment type="subcellular location">
    <subcellularLocation>
        <location evidence="8">Cell membrane</location>
    </subcellularLocation>
</comment>
<evidence type="ECO:0000259" key="9">
    <source>
        <dbReference type="Pfam" id="PF04413"/>
    </source>
</evidence>
<keyword evidence="5 8" id="KW-0808">Transferase</keyword>
<evidence type="ECO:0000256" key="4">
    <source>
        <dbReference type="ARBA" id="ARBA00019077"/>
    </source>
</evidence>
<evidence type="ECO:0000256" key="8">
    <source>
        <dbReference type="RuleBase" id="RU365103"/>
    </source>
</evidence>
<keyword evidence="8" id="KW-0472">Membrane</keyword>
<dbReference type="Gene3D" id="3.40.50.11720">
    <property type="entry name" value="3-Deoxy-D-manno-octulosonic-acid transferase, N-terminal domain"/>
    <property type="match status" value="1"/>
</dbReference>
<gene>
    <name evidence="10" type="ORF">K2U94_07350</name>
</gene>
<evidence type="ECO:0000256" key="3">
    <source>
        <dbReference type="ARBA" id="ARBA00012621"/>
    </source>
</evidence>
<keyword evidence="8" id="KW-0448">Lipopolysaccharide biosynthesis</keyword>
<comment type="similarity">
    <text evidence="8">Belongs to the glycosyltransferase group 1 family.</text>
</comment>
<dbReference type="RefSeq" id="WP_243066579.1">
    <property type="nucleotide sequence ID" value="NZ_JAIVFK010000004.1"/>
</dbReference>
<accession>A0ABS9Z4L5</accession>
<organism evidence="10 11">
    <name type="scientific">Candidatus Rhodoblastus alkanivorans</name>
    <dbReference type="NCBI Taxonomy" id="2954117"/>
    <lineage>
        <taxon>Bacteria</taxon>
        <taxon>Pseudomonadati</taxon>
        <taxon>Pseudomonadota</taxon>
        <taxon>Alphaproteobacteria</taxon>
        <taxon>Hyphomicrobiales</taxon>
        <taxon>Rhodoblastaceae</taxon>
        <taxon>Rhodoblastus</taxon>
    </lineage>
</organism>
<evidence type="ECO:0000313" key="10">
    <source>
        <dbReference type="EMBL" id="MCI4682578.1"/>
    </source>
</evidence>
<comment type="caution">
    <text evidence="10">The sequence shown here is derived from an EMBL/GenBank/DDBJ whole genome shotgun (WGS) entry which is preliminary data.</text>
</comment>
<evidence type="ECO:0000313" key="11">
    <source>
        <dbReference type="Proteomes" id="UP001139104"/>
    </source>
</evidence>
<dbReference type="Pfam" id="PF04413">
    <property type="entry name" value="Glycos_transf_N"/>
    <property type="match status" value="1"/>
</dbReference>
<evidence type="ECO:0000256" key="7">
    <source>
        <dbReference type="ARBA" id="ARBA00049183"/>
    </source>
</evidence>
<proteinExistence type="inferred from homology"/>
<dbReference type="PANTHER" id="PTHR42755">
    <property type="entry name" value="3-DEOXY-MANNO-OCTULOSONATE CYTIDYLYLTRANSFERASE"/>
    <property type="match status" value="1"/>
</dbReference>
<evidence type="ECO:0000256" key="5">
    <source>
        <dbReference type="ARBA" id="ARBA00022679"/>
    </source>
</evidence>
<dbReference type="PANTHER" id="PTHR42755:SF1">
    <property type="entry name" value="3-DEOXY-D-MANNO-OCTULOSONIC ACID TRANSFERASE, MITOCHONDRIAL-RELATED"/>
    <property type="match status" value="1"/>
</dbReference>
<reference evidence="10" key="1">
    <citation type="journal article" date="2022" name="ISME J.">
        <title>Identification of active gaseous-alkane degraders at natural gas seeps.</title>
        <authorList>
            <person name="Farhan Ul Haque M."/>
            <person name="Hernandez M."/>
            <person name="Crombie A.T."/>
            <person name="Murrell J.C."/>
        </authorList>
    </citation>
    <scope>NUCLEOTIDE SEQUENCE</scope>
    <source>
        <strain evidence="10">PC2</strain>
    </source>
</reference>
<dbReference type="Proteomes" id="UP001139104">
    <property type="component" value="Unassembled WGS sequence"/>
</dbReference>
<dbReference type="EC" id="2.4.99.12" evidence="3 8"/>
<evidence type="ECO:0000256" key="1">
    <source>
        <dbReference type="ARBA" id="ARBA00003394"/>
    </source>
</evidence>
<protein>
    <recommendedName>
        <fullName evidence="4 8">3-deoxy-D-manno-octulosonic acid transferase</fullName>
        <shortName evidence="8">Kdo transferase</shortName>
        <ecNumber evidence="3 8">2.4.99.12</ecNumber>
    </recommendedName>
    <alternativeName>
        <fullName evidence="6 8">Lipid IV(A) 3-deoxy-D-manno-octulosonic acid transferase</fullName>
    </alternativeName>
</protein>
<comment type="catalytic activity">
    <reaction evidence="7 8">
        <text>lipid IVA (E. coli) + CMP-3-deoxy-beta-D-manno-octulosonate = alpha-Kdo-(2-&gt;6)-lipid IVA (E. coli) + CMP + H(+)</text>
        <dbReference type="Rhea" id="RHEA:28066"/>
        <dbReference type="ChEBI" id="CHEBI:15378"/>
        <dbReference type="ChEBI" id="CHEBI:58603"/>
        <dbReference type="ChEBI" id="CHEBI:60364"/>
        <dbReference type="ChEBI" id="CHEBI:60377"/>
        <dbReference type="ChEBI" id="CHEBI:85987"/>
        <dbReference type="EC" id="2.4.99.12"/>
    </reaction>
</comment>
<dbReference type="InterPro" id="IPR039901">
    <property type="entry name" value="Kdotransferase"/>
</dbReference>
<keyword evidence="11" id="KW-1185">Reference proteome</keyword>
<keyword evidence="8" id="KW-1003">Cell membrane</keyword>
<dbReference type="SUPFAM" id="SSF53756">
    <property type="entry name" value="UDP-Glycosyltransferase/glycogen phosphorylase"/>
    <property type="match status" value="1"/>
</dbReference>
<dbReference type="InterPro" id="IPR038107">
    <property type="entry name" value="Glycos_transf_N_sf"/>
</dbReference>
<sequence>MSSAVFLPVYRAAARGLAPFSGVFLWRRGRNGKEDIKRIGERRGRASQPRPQGRLAWLHGASVGEGLALLPLVGRLIAKGFHVLVTTGTVTSARILAQRLPEGATHQFAPLDAPAFIERFLDHWRPDLFILAESEIWPNTICAVHARNIPITLVNARLSPRSFERWRRLPGFISALLGKIDLCLAQSRDDAARLLQLGAPRVDAIGNLKYDVDAPPADPARLDELARQIGPRPIWIAASTHPGEEALAFQAHKALAARFPRLLTVLAPRHPHRGPDIVAEAEAAGLEAALRSRGEPIRPSTQVYVGDTIGELGLFYRLSSVIFMGKSLAGEGGQNPIEPAKLGSAILHGPHIGNFLDVYGALDSQGGAIRVADANALARQLEALFTDPALLRRTAEESRRIVGELGGATDKIMLALEHYIAHMIVSRPEAF</sequence>
<dbReference type="GO" id="GO:0016740">
    <property type="term" value="F:transferase activity"/>
    <property type="evidence" value="ECO:0007669"/>
    <property type="project" value="UniProtKB-KW"/>
</dbReference>
<comment type="pathway">
    <text evidence="2 8">Bacterial outer membrane biogenesis; LPS core biosynthesis.</text>
</comment>